<evidence type="ECO:0000313" key="4">
    <source>
        <dbReference type="EMBL" id="MBF4374628.1"/>
    </source>
</evidence>
<name>A0A191W7N7_VIBAN</name>
<sequence>MKQKKRFIAGAKCPSCQSQDTLRWWVENNIELVECVECDYHEQRKPKSVEKSEHARQEMIGIFKPE</sequence>
<dbReference type="Proteomes" id="UP000078309">
    <property type="component" value="Unassembled WGS sequence"/>
</dbReference>
<dbReference type="EMBL" id="RDPI01000020">
    <property type="protein sequence ID" value="MBF4374628.1"/>
    <property type="molecule type" value="Genomic_DNA"/>
</dbReference>
<gene>
    <name evidence="2" type="ORF">DYL72_05665</name>
    <name evidence="3" type="ORF">EAY07_08035</name>
    <name evidence="4" type="ORF">EAY46_16270</name>
    <name evidence="5" type="ORF">ERJ77_08595</name>
    <name evidence="6" type="ORF">PL14_08010</name>
</gene>
<evidence type="ECO:0000313" key="2">
    <source>
        <dbReference type="EMBL" id="AZS24599.1"/>
    </source>
</evidence>
<evidence type="ECO:0000313" key="7">
    <source>
        <dbReference type="Proteomes" id="UP000078309"/>
    </source>
</evidence>
<dbReference type="EMBL" id="JAHGUI010000028">
    <property type="protein sequence ID" value="MBT2918629.1"/>
    <property type="molecule type" value="Genomic_DNA"/>
</dbReference>
<dbReference type="Proteomes" id="UP000722957">
    <property type="component" value="Unassembled WGS sequence"/>
</dbReference>
<dbReference type="AlphaFoldDB" id="A0A191W7N7"/>
<evidence type="ECO:0000313" key="8">
    <source>
        <dbReference type="Proteomes" id="UP000256923"/>
    </source>
</evidence>
<organism evidence="6 7">
    <name type="scientific">Vibrio anguillarum</name>
    <name type="common">Listonella anguillarum</name>
    <dbReference type="NCBI Taxonomy" id="55601"/>
    <lineage>
        <taxon>Bacteria</taxon>
        <taxon>Pseudomonadati</taxon>
        <taxon>Pseudomonadota</taxon>
        <taxon>Gammaproteobacteria</taxon>
        <taxon>Vibrionales</taxon>
        <taxon>Vibrionaceae</taxon>
        <taxon>Vibrio</taxon>
    </lineage>
</organism>
<evidence type="ECO:0000256" key="1">
    <source>
        <dbReference type="SAM" id="MobiDB-lite"/>
    </source>
</evidence>
<dbReference type="STRING" id="55601.AA407_02075"/>
<feature type="region of interest" description="Disordered" evidence="1">
    <location>
        <begin position="47"/>
        <end position="66"/>
    </location>
</feature>
<reference evidence="2 8" key="2">
    <citation type="submission" date="2018-12" db="EMBL/GenBank/DDBJ databases">
        <title>Characterization and Draft Genome of Vibrio anguillarum J360 Marine Pathogen Isolated from an Outbreak in Lumpfish (Cyclopterus lumpus).</title>
        <authorList>
            <person name="Vasquez J.I."/>
            <person name="Cao T."/>
            <person name="Chakraborty S."/>
            <person name="Gnanagobal H."/>
            <person name="Wescot J."/>
            <person name="Boyce D."/>
            <person name="Santander J."/>
        </authorList>
    </citation>
    <scope>NUCLEOTIDE SEQUENCE [LARGE SCALE GENOMIC DNA]</scope>
    <source>
        <strain evidence="2 8">J360</strain>
    </source>
</reference>
<dbReference type="OrthoDB" id="5881059at2"/>
<dbReference type="GeneID" id="83859092"/>
<evidence type="ECO:0000313" key="5">
    <source>
        <dbReference type="EMBL" id="MBF4434565.1"/>
    </source>
</evidence>
<reference evidence="9 10" key="3">
    <citation type="journal article" date="2021" name="PeerJ">
        <title>Analysis of 44 Vibrio anguillarum genomes reveals high genetic diversity.</title>
        <authorList>
            <person name="Hansen M.J."/>
            <person name="Dalsgaard I."/>
        </authorList>
    </citation>
    <scope>NUCLEOTIDE SEQUENCE [LARGE SCALE GENOMIC DNA]</scope>
    <source>
        <strain evidence="4 10">040915-1/1B</strain>
        <strain evidence="3 9">17-16730-2A</strain>
        <strain evidence="5">850617-1/1</strain>
    </source>
</reference>
<evidence type="ECO:0000313" key="6">
    <source>
        <dbReference type="EMBL" id="MBT2918629.1"/>
    </source>
</evidence>
<protein>
    <submittedName>
        <fullName evidence="6">YheV family putative metal-binding protein</fullName>
    </submittedName>
</protein>
<dbReference type="Proteomes" id="UP000786185">
    <property type="component" value="Unassembled WGS sequence"/>
</dbReference>
<dbReference type="RefSeq" id="WP_010318749.1">
    <property type="nucleotide sequence ID" value="NZ_AJYT02000081.1"/>
</dbReference>
<evidence type="ECO:0000313" key="10">
    <source>
        <dbReference type="Proteomes" id="UP000726136"/>
    </source>
</evidence>
<dbReference type="EMBL" id="CP034672">
    <property type="protein sequence ID" value="AZS24599.1"/>
    <property type="molecule type" value="Genomic_DNA"/>
</dbReference>
<accession>A0A1E5FLR3</accession>
<dbReference type="Pfam" id="PF09526">
    <property type="entry name" value="DUF2387"/>
    <property type="match status" value="1"/>
</dbReference>
<evidence type="ECO:0000313" key="3">
    <source>
        <dbReference type="EMBL" id="MBF4272000.1"/>
    </source>
</evidence>
<evidence type="ECO:0000313" key="9">
    <source>
        <dbReference type="Proteomes" id="UP000722957"/>
    </source>
</evidence>
<dbReference type="InterPro" id="IPR012658">
    <property type="entry name" value="YheV"/>
</dbReference>
<dbReference type="Proteomes" id="UP000726136">
    <property type="component" value="Unassembled WGS sequence"/>
</dbReference>
<dbReference type="NCBIfam" id="TIGR02443">
    <property type="entry name" value="YheV family putative zinc ribbon protein"/>
    <property type="match status" value="1"/>
</dbReference>
<dbReference type="Proteomes" id="UP000256923">
    <property type="component" value="Chromosome 1"/>
</dbReference>
<reference evidence="6 7" key="1">
    <citation type="journal article" date="2017" name="J. Fish Dis.">
        <title>Comparative assessment of Vibrio virulence in marine fish larvae.</title>
        <authorList>
            <person name="Ronneseth A."/>
            <person name="Castillo D."/>
            <person name="D'Alvise P."/>
            <person name="Tonnesen O."/>
            <person name="Haugland G."/>
            <person name="Grotkjaer T."/>
            <person name="Engell-Sorensen K."/>
            <person name="Norremark L."/>
            <person name="Bergh O."/>
            <person name="Wergeland H.I."/>
            <person name="Gram L."/>
        </authorList>
    </citation>
    <scope>NUCLEOTIDE SEQUENCE [LARGE SCALE GENOMIC DNA]</scope>
    <source>
        <strain evidence="6 7">90-11-286</strain>
    </source>
</reference>
<accession>A0A191W7N7</accession>
<reference evidence="6" key="4">
    <citation type="submission" date="2021-05" db="EMBL/GenBank/DDBJ databases">
        <authorList>
            <person name="Kalatzis P.G."/>
            <person name="Castillo D."/>
            <person name="D'Alvise P."/>
            <person name="Middelboe M."/>
            <person name="Gram L."/>
        </authorList>
    </citation>
    <scope>NUCLEOTIDE SEQUENCE</scope>
    <source>
        <strain evidence="6">90-11-286</strain>
    </source>
</reference>
<proteinExistence type="predicted"/>
<keyword evidence="10" id="KW-1185">Reference proteome</keyword>
<feature type="compositionally biased region" description="Basic and acidic residues" evidence="1">
    <location>
        <begin position="47"/>
        <end position="57"/>
    </location>
</feature>
<dbReference type="EMBL" id="SCLC01000005">
    <property type="protein sequence ID" value="MBF4434565.1"/>
    <property type="molecule type" value="Genomic_DNA"/>
</dbReference>
<dbReference type="EMBL" id="RDOM01000013">
    <property type="protein sequence ID" value="MBF4272000.1"/>
    <property type="molecule type" value="Genomic_DNA"/>
</dbReference>
<dbReference type="OMA" id="WWIENNI"/>